<dbReference type="EMBL" id="OV725083">
    <property type="protein sequence ID" value="CAH1407853.1"/>
    <property type="molecule type" value="Genomic_DNA"/>
</dbReference>
<dbReference type="Proteomes" id="UP001152798">
    <property type="component" value="Chromosome 7"/>
</dbReference>
<name>A0A9P0HUF5_NEZVI</name>
<sequence>MPSTIPYDSRSRSEKKMKYEQDLGIEDITSKVRLLDDNKLQSFVGPFGKTITIPPEVKVAGDRRTGFNEIKSTRGRSLVPYRNFLLRYYLPLGRPGGFSNRPLGK</sequence>
<dbReference type="AlphaFoldDB" id="A0A9P0HUF5"/>
<organism evidence="1 2">
    <name type="scientific">Nezara viridula</name>
    <name type="common">Southern green stink bug</name>
    <name type="synonym">Cimex viridulus</name>
    <dbReference type="NCBI Taxonomy" id="85310"/>
    <lineage>
        <taxon>Eukaryota</taxon>
        <taxon>Metazoa</taxon>
        <taxon>Ecdysozoa</taxon>
        <taxon>Arthropoda</taxon>
        <taxon>Hexapoda</taxon>
        <taxon>Insecta</taxon>
        <taxon>Pterygota</taxon>
        <taxon>Neoptera</taxon>
        <taxon>Paraneoptera</taxon>
        <taxon>Hemiptera</taxon>
        <taxon>Heteroptera</taxon>
        <taxon>Panheteroptera</taxon>
        <taxon>Pentatomomorpha</taxon>
        <taxon>Pentatomoidea</taxon>
        <taxon>Pentatomidae</taxon>
        <taxon>Pentatominae</taxon>
        <taxon>Nezara</taxon>
    </lineage>
</organism>
<keyword evidence="2" id="KW-1185">Reference proteome</keyword>
<evidence type="ECO:0000313" key="1">
    <source>
        <dbReference type="EMBL" id="CAH1407853.1"/>
    </source>
</evidence>
<proteinExistence type="predicted"/>
<accession>A0A9P0HUF5</accession>
<protein>
    <submittedName>
        <fullName evidence="1">Uncharacterized protein</fullName>
    </submittedName>
</protein>
<gene>
    <name evidence="1" type="ORF">NEZAVI_LOCUS15485</name>
</gene>
<reference evidence="1" key="1">
    <citation type="submission" date="2022-01" db="EMBL/GenBank/DDBJ databases">
        <authorList>
            <person name="King R."/>
        </authorList>
    </citation>
    <scope>NUCLEOTIDE SEQUENCE</scope>
</reference>
<evidence type="ECO:0000313" key="2">
    <source>
        <dbReference type="Proteomes" id="UP001152798"/>
    </source>
</evidence>